<dbReference type="EMBL" id="JAADJU010000013">
    <property type="protein sequence ID" value="NMP29283.1"/>
    <property type="molecule type" value="Genomic_DNA"/>
</dbReference>
<dbReference type="RefSeq" id="WP_169404999.1">
    <property type="nucleotide sequence ID" value="NZ_JAADJU010000013.1"/>
</dbReference>
<keyword evidence="1" id="KW-0812">Transmembrane</keyword>
<gene>
    <name evidence="2" type="ORF">GW590_20755</name>
</gene>
<keyword evidence="1" id="KW-1133">Transmembrane helix</keyword>
<reference evidence="2 3" key="2">
    <citation type="submission" date="2020-06" db="EMBL/GenBank/DDBJ databases">
        <title>Polyphasic characterization of a Rahnella strain isolated from tree sap.</title>
        <authorList>
            <person name="Kim I.S."/>
        </authorList>
    </citation>
    <scope>NUCLEOTIDE SEQUENCE [LARGE SCALE GENOMIC DNA]</scope>
    <source>
        <strain evidence="2 3">SAP-1</strain>
    </source>
</reference>
<evidence type="ECO:0000256" key="1">
    <source>
        <dbReference type="SAM" id="Phobius"/>
    </source>
</evidence>
<dbReference type="Proteomes" id="UP000585363">
    <property type="component" value="Unassembled WGS sequence"/>
</dbReference>
<evidence type="ECO:0000313" key="3">
    <source>
        <dbReference type="Proteomes" id="UP000585363"/>
    </source>
</evidence>
<organism evidence="2 3">
    <name type="scientific">Rouxiella aceris</name>
    <dbReference type="NCBI Taxonomy" id="2703884"/>
    <lineage>
        <taxon>Bacteria</taxon>
        <taxon>Pseudomonadati</taxon>
        <taxon>Pseudomonadota</taxon>
        <taxon>Gammaproteobacteria</taxon>
        <taxon>Enterobacterales</taxon>
        <taxon>Yersiniaceae</taxon>
        <taxon>Rouxiella</taxon>
    </lineage>
</organism>
<keyword evidence="3" id="KW-1185">Reference proteome</keyword>
<accession>A0A848MPM6</accession>
<name>A0A848MPM6_9GAMM</name>
<keyword evidence="1" id="KW-0472">Membrane</keyword>
<reference evidence="2 3" key="1">
    <citation type="submission" date="2020-01" db="EMBL/GenBank/DDBJ databases">
        <authorList>
            <person name="Lee S.D."/>
        </authorList>
    </citation>
    <scope>NUCLEOTIDE SEQUENCE [LARGE SCALE GENOMIC DNA]</scope>
    <source>
        <strain evidence="2 3">SAP-1</strain>
    </source>
</reference>
<proteinExistence type="predicted"/>
<protein>
    <submittedName>
        <fullName evidence="2">Uncharacterized protein</fullName>
    </submittedName>
</protein>
<comment type="caution">
    <text evidence="2">The sequence shown here is derived from an EMBL/GenBank/DDBJ whole genome shotgun (WGS) entry which is preliminary data.</text>
</comment>
<evidence type="ECO:0000313" key="2">
    <source>
        <dbReference type="EMBL" id="NMP29283.1"/>
    </source>
</evidence>
<sequence>MRTLLFLLVGVFTCAAYRFLISPLIQPYPMLLRLVPFTLAIFWFGIVLANMIIGITRAGYGAGEEIIIALVIFLPSALLLFWPALK</sequence>
<feature type="transmembrane region" description="Helical" evidence="1">
    <location>
        <begin position="34"/>
        <end position="54"/>
    </location>
</feature>
<feature type="transmembrane region" description="Helical" evidence="1">
    <location>
        <begin position="66"/>
        <end position="85"/>
    </location>
</feature>
<dbReference type="AlphaFoldDB" id="A0A848MPM6"/>